<feature type="transmembrane region" description="Helical" evidence="7">
    <location>
        <begin position="324"/>
        <end position="344"/>
    </location>
</feature>
<dbReference type="PANTHER" id="PTHR11972">
    <property type="entry name" value="NADPH OXIDASE"/>
    <property type="match status" value="1"/>
</dbReference>
<comment type="subcellular location">
    <subcellularLocation>
        <location evidence="1">Membrane</location>
        <topology evidence="1">Multi-pass membrane protein</topology>
    </subcellularLocation>
</comment>
<evidence type="ECO:0000259" key="8">
    <source>
        <dbReference type="PROSITE" id="PS50222"/>
    </source>
</evidence>
<feature type="transmembrane region" description="Helical" evidence="7">
    <location>
        <begin position="284"/>
        <end position="303"/>
    </location>
</feature>
<evidence type="ECO:0000256" key="5">
    <source>
        <dbReference type="ARBA" id="ARBA00023002"/>
    </source>
</evidence>
<sequence>MITAGGCVEHLKKSSSWDLSLEWVELLETLAYEIRGEEPIRLQEFIHIFNARSVLKKLLLLADRDSDGFLSPTHIMDFLAEISAPRRMTALTQENLTWLENLFKQTMGKDQEIHLEEFQKILQSKNPFFTERVFRIFDRDGSGSISLSEFIDAMNQFATKAPDDKFRFLFKIYDLDGDGLIQQKEWHEVMKACMEENGMKFSEEQEWDLTGALFEEADTEYSGSITYEALKAHLLKYDGLLENLSIAIDRWLVPPQPAEPRSLRKGLSRLKPRAFSFSYLKNNYIFVIWLLLFWAVNLALIVARIFSYWESHFLVIIARACGQCLNFTSVFIIVVMLRGALTWMRGHGFGSFLPIDHNLYFHKLTGWCIVFYSIVHTIAHLINFAMNVVGNPEQNPHGYSYGVWLLSARPGHFGLIPGWANPTGVALLFVLAVIFVCSLPFVRKSGYFEAYEVRVGCAAYNEFIGKPDAEAIAMFCEMMRRIIRILLRLFLSRRDSQCLNVEGVESFTIHIYVFIVFWSHDRDICPIDGTFGKLNACKKPFFRLTRSSLDAGNTMNFFMFSKMASNGMDAPKYGRNGKALAIPEHGIDGTCG</sequence>
<dbReference type="AlphaFoldDB" id="A0A7R9FP32"/>
<evidence type="ECO:0000313" key="9">
    <source>
        <dbReference type="EMBL" id="CAD7250031.1"/>
    </source>
</evidence>
<gene>
    <name evidence="9" type="ORF">DSTB1V02_LOCUS9815</name>
</gene>
<feature type="domain" description="EF-hand" evidence="8">
    <location>
        <begin position="50"/>
        <end position="85"/>
    </location>
</feature>
<dbReference type="InterPro" id="IPR002048">
    <property type="entry name" value="EF_hand_dom"/>
</dbReference>
<keyword evidence="2 7" id="KW-0812">Transmembrane</keyword>
<evidence type="ECO:0000256" key="2">
    <source>
        <dbReference type="ARBA" id="ARBA00022692"/>
    </source>
</evidence>
<dbReference type="GO" id="GO:0043020">
    <property type="term" value="C:NADPH oxidase complex"/>
    <property type="evidence" value="ECO:0007669"/>
    <property type="project" value="TreeGrafter"/>
</dbReference>
<protein>
    <recommendedName>
        <fullName evidence="8">EF-hand domain-containing protein</fullName>
    </recommendedName>
</protein>
<dbReference type="PROSITE" id="PS50222">
    <property type="entry name" value="EF_HAND_2"/>
    <property type="match status" value="3"/>
</dbReference>
<dbReference type="CDD" id="cd00051">
    <property type="entry name" value="EFh"/>
    <property type="match status" value="2"/>
</dbReference>
<feature type="domain" description="EF-hand" evidence="8">
    <location>
        <begin position="125"/>
        <end position="160"/>
    </location>
</feature>
<keyword evidence="3" id="KW-0106">Calcium</keyword>
<evidence type="ECO:0000313" key="10">
    <source>
        <dbReference type="Proteomes" id="UP000677054"/>
    </source>
</evidence>
<dbReference type="GO" id="GO:0005509">
    <property type="term" value="F:calcium ion binding"/>
    <property type="evidence" value="ECO:0007669"/>
    <property type="project" value="InterPro"/>
</dbReference>
<keyword evidence="5" id="KW-0560">Oxidoreductase</keyword>
<keyword evidence="4 7" id="KW-1133">Transmembrane helix</keyword>
<dbReference type="PRINTS" id="PR00450">
    <property type="entry name" value="RECOVERIN"/>
</dbReference>
<dbReference type="Proteomes" id="UP000677054">
    <property type="component" value="Unassembled WGS sequence"/>
</dbReference>
<dbReference type="SMART" id="SM00054">
    <property type="entry name" value="EFh"/>
    <property type="match status" value="4"/>
</dbReference>
<dbReference type="FunFam" id="1.10.238.10:FF:000258">
    <property type="entry name" value="NADPH oxidase, isoform B"/>
    <property type="match status" value="1"/>
</dbReference>
<name>A0A7R9FP32_9CRUS</name>
<dbReference type="GO" id="GO:0016175">
    <property type="term" value="F:superoxide-generating NAD(P)H oxidase activity"/>
    <property type="evidence" value="ECO:0007669"/>
    <property type="project" value="TreeGrafter"/>
</dbReference>
<dbReference type="Pfam" id="PF13499">
    <property type="entry name" value="EF-hand_7"/>
    <property type="match status" value="1"/>
</dbReference>
<dbReference type="SUPFAM" id="SSF47473">
    <property type="entry name" value="EF-hand"/>
    <property type="match status" value="2"/>
</dbReference>
<proteinExistence type="predicted"/>
<dbReference type="Pfam" id="PF01794">
    <property type="entry name" value="Ferric_reduct"/>
    <property type="match status" value="1"/>
</dbReference>
<organism evidence="9">
    <name type="scientific">Darwinula stevensoni</name>
    <dbReference type="NCBI Taxonomy" id="69355"/>
    <lineage>
        <taxon>Eukaryota</taxon>
        <taxon>Metazoa</taxon>
        <taxon>Ecdysozoa</taxon>
        <taxon>Arthropoda</taxon>
        <taxon>Crustacea</taxon>
        <taxon>Oligostraca</taxon>
        <taxon>Ostracoda</taxon>
        <taxon>Podocopa</taxon>
        <taxon>Podocopida</taxon>
        <taxon>Darwinulocopina</taxon>
        <taxon>Darwinuloidea</taxon>
        <taxon>Darwinulidae</taxon>
        <taxon>Darwinula</taxon>
    </lineage>
</organism>
<dbReference type="InterPro" id="IPR011992">
    <property type="entry name" value="EF-hand-dom_pair"/>
</dbReference>
<evidence type="ECO:0000256" key="4">
    <source>
        <dbReference type="ARBA" id="ARBA00022989"/>
    </source>
</evidence>
<dbReference type="PANTHER" id="PTHR11972:SF58">
    <property type="entry name" value="NADPH OXIDASE 5"/>
    <property type="match status" value="1"/>
</dbReference>
<dbReference type="PROSITE" id="PS00018">
    <property type="entry name" value="EF_HAND_1"/>
    <property type="match status" value="2"/>
</dbReference>
<keyword evidence="6 7" id="KW-0472">Membrane</keyword>
<dbReference type="OrthoDB" id="167398at2759"/>
<dbReference type="EMBL" id="LR902137">
    <property type="protein sequence ID" value="CAD7250031.1"/>
    <property type="molecule type" value="Genomic_DNA"/>
</dbReference>
<dbReference type="InterPro" id="IPR013130">
    <property type="entry name" value="Fe3_Rdtase_TM_dom"/>
</dbReference>
<feature type="transmembrane region" description="Helical" evidence="7">
    <location>
        <begin position="425"/>
        <end position="442"/>
    </location>
</feature>
<keyword evidence="10" id="KW-1185">Reference proteome</keyword>
<feature type="transmembrane region" description="Helical" evidence="7">
    <location>
        <begin position="364"/>
        <end position="386"/>
    </location>
</feature>
<dbReference type="GO" id="GO:0042554">
    <property type="term" value="P:superoxide anion generation"/>
    <property type="evidence" value="ECO:0007669"/>
    <property type="project" value="TreeGrafter"/>
</dbReference>
<dbReference type="InterPro" id="IPR018247">
    <property type="entry name" value="EF_Hand_1_Ca_BS"/>
</dbReference>
<evidence type="ECO:0000256" key="3">
    <source>
        <dbReference type="ARBA" id="ARBA00022837"/>
    </source>
</evidence>
<reference evidence="9" key="1">
    <citation type="submission" date="2020-11" db="EMBL/GenBank/DDBJ databases">
        <authorList>
            <person name="Tran Van P."/>
        </authorList>
    </citation>
    <scope>NUCLEOTIDE SEQUENCE</scope>
</reference>
<dbReference type="Gene3D" id="1.10.238.10">
    <property type="entry name" value="EF-hand"/>
    <property type="match status" value="1"/>
</dbReference>
<dbReference type="GO" id="GO:0006952">
    <property type="term" value="P:defense response"/>
    <property type="evidence" value="ECO:0007669"/>
    <property type="project" value="TreeGrafter"/>
</dbReference>
<evidence type="ECO:0000256" key="7">
    <source>
        <dbReference type="SAM" id="Phobius"/>
    </source>
</evidence>
<evidence type="ECO:0000256" key="6">
    <source>
        <dbReference type="ARBA" id="ARBA00023136"/>
    </source>
</evidence>
<accession>A0A7R9FP32</accession>
<evidence type="ECO:0000256" key="1">
    <source>
        <dbReference type="ARBA" id="ARBA00004141"/>
    </source>
</evidence>
<dbReference type="InterPro" id="IPR050369">
    <property type="entry name" value="RBOH/FRE"/>
</dbReference>
<feature type="domain" description="EF-hand" evidence="8">
    <location>
        <begin position="161"/>
        <end position="196"/>
    </location>
</feature>
<dbReference type="EMBL" id="CAJPEV010002620">
    <property type="protein sequence ID" value="CAG0897512.1"/>
    <property type="molecule type" value="Genomic_DNA"/>
</dbReference>